<accession>A0A9N7TQJ3</accession>
<reference evidence="2" key="1">
    <citation type="submission" date="2020-03" db="EMBL/GenBank/DDBJ databases">
        <authorList>
            <person name="Weist P."/>
        </authorList>
    </citation>
    <scope>NUCLEOTIDE SEQUENCE</scope>
</reference>
<sequence length="124" mass="13742">MVATASWKSWRGRRRANLAAESLAKWLSRSQPLHQVFRLVTLDHRELRLQPGQDPRHCSSSDGTGASTERSPEIRRQALCYMLIKGTSLGQTGGRWDLVHEGGSTTAGDERDRGIPLRCGLCAT</sequence>
<feature type="compositionally biased region" description="Basic and acidic residues" evidence="1">
    <location>
        <begin position="48"/>
        <end position="59"/>
    </location>
</feature>
<evidence type="ECO:0000313" key="2">
    <source>
        <dbReference type="EMBL" id="CAB1416438.1"/>
    </source>
</evidence>
<dbReference type="Proteomes" id="UP001153269">
    <property type="component" value="Unassembled WGS sequence"/>
</dbReference>
<name>A0A9N7TQJ3_PLEPL</name>
<keyword evidence="3" id="KW-1185">Reference proteome</keyword>
<proteinExistence type="predicted"/>
<evidence type="ECO:0000313" key="3">
    <source>
        <dbReference type="Proteomes" id="UP001153269"/>
    </source>
</evidence>
<feature type="region of interest" description="Disordered" evidence="1">
    <location>
        <begin position="48"/>
        <end position="72"/>
    </location>
</feature>
<gene>
    <name evidence="2" type="ORF">PLEPLA_LOCUS4229</name>
</gene>
<dbReference type="AlphaFoldDB" id="A0A9N7TQJ3"/>
<comment type="caution">
    <text evidence="2">The sequence shown here is derived from an EMBL/GenBank/DDBJ whole genome shotgun (WGS) entry which is preliminary data.</text>
</comment>
<protein>
    <submittedName>
        <fullName evidence="2">Uncharacterized protein</fullName>
    </submittedName>
</protein>
<feature type="compositionally biased region" description="Polar residues" evidence="1">
    <location>
        <begin position="60"/>
        <end position="69"/>
    </location>
</feature>
<evidence type="ECO:0000256" key="1">
    <source>
        <dbReference type="SAM" id="MobiDB-lite"/>
    </source>
</evidence>
<organism evidence="2 3">
    <name type="scientific">Pleuronectes platessa</name>
    <name type="common">European plaice</name>
    <dbReference type="NCBI Taxonomy" id="8262"/>
    <lineage>
        <taxon>Eukaryota</taxon>
        <taxon>Metazoa</taxon>
        <taxon>Chordata</taxon>
        <taxon>Craniata</taxon>
        <taxon>Vertebrata</taxon>
        <taxon>Euteleostomi</taxon>
        <taxon>Actinopterygii</taxon>
        <taxon>Neopterygii</taxon>
        <taxon>Teleostei</taxon>
        <taxon>Neoteleostei</taxon>
        <taxon>Acanthomorphata</taxon>
        <taxon>Carangaria</taxon>
        <taxon>Pleuronectiformes</taxon>
        <taxon>Pleuronectoidei</taxon>
        <taxon>Pleuronectidae</taxon>
        <taxon>Pleuronectes</taxon>
    </lineage>
</organism>
<dbReference type="EMBL" id="CADEAL010000208">
    <property type="protein sequence ID" value="CAB1416438.1"/>
    <property type="molecule type" value="Genomic_DNA"/>
</dbReference>